<evidence type="ECO:0000313" key="2">
    <source>
        <dbReference type="EMBL" id="ACE89569.1"/>
    </source>
</evidence>
<dbReference type="Proteomes" id="UP000008817">
    <property type="component" value="Chromosome"/>
</dbReference>
<protein>
    <submittedName>
        <fullName evidence="2">Uncharacterized protein</fullName>
    </submittedName>
</protein>
<dbReference type="KEGG" id="rec:RHECIAT_CH0000576"/>
<organism evidence="2 3">
    <name type="scientific">Rhizobium etli (strain CIAT 652)</name>
    <dbReference type="NCBI Taxonomy" id="491916"/>
    <lineage>
        <taxon>Bacteria</taxon>
        <taxon>Pseudomonadati</taxon>
        <taxon>Pseudomonadota</taxon>
        <taxon>Alphaproteobacteria</taxon>
        <taxon>Hyphomicrobiales</taxon>
        <taxon>Rhizobiaceae</taxon>
        <taxon>Rhizobium/Agrobacterium group</taxon>
        <taxon>Rhizobium</taxon>
    </lineage>
</organism>
<name>B3PNK6_RHIE6</name>
<evidence type="ECO:0000313" key="3">
    <source>
        <dbReference type="Proteomes" id="UP000008817"/>
    </source>
</evidence>
<dbReference type="AlphaFoldDB" id="B3PNK6"/>
<dbReference type="HOGENOM" id="CLU_2384093_0_0_5"/>
<gene>
    <name evidence="2" type="ordered locus">RHECIAT_CH0000576</name>
</gene>
<accession>B3PNK6</accession>
<feature type="region of interest" description="Disordered" evidence="1">
    <location>
        <begin position="47"/>
        <end position="67"/>
    </location>
</feature>
<evidence type="ECO:0000256" key="1">
    <source>
        <dbReference type="SAM" id="MobiDB-lite"/>
    </source>
</evidence>
<proteinExistence type="predicted"/>
<reference evidence="2 3" key="1">
    <citation type="submission" date="2008-04" db="EMBL/GenBank/DDBJ databases">
        <title>Genome diversity and DNA divergence of Rhizobium etli.</title>
        <authorList>
            <person name="Gonzalez V."/>
            <person name="Acosta J.L."/>
            <person name="Santamaria R.I."/>
            <person name="Bustos P."/>
            <person name="Hernandez-Gonzalez I.L."/>
            <person name="Fernandez J.L."/>
            <person name="Diaz R."/>
            <person name="Flores M."/>
            <person name="Mora J."/>
            <person name="Palacios R."/>
            <person name="Davila G."/>
        </authorList>
    </citation>
    <scope>NUCLEOTIDE SEQUENCE [LARGE SCALE GENOMIC DNA]</scope>
    <source>
        <strain evidence="2 3">CIAT 652</strain>
    </source>
</reference>
<dbReference type="EMBL" id="CP001074">
    <property type="protein sequence ID" value="ACE89569.1"/>
    <property type="molecule type" value="Genomic_DNA"/>
</dbReference>
<sequence length="94" mass="10094">MTAFLESVPVLLISVPSHPAHEARGKSSECALEMVKVKSTTLESNIRINPPTERPAPARSTSVAHAQPKGQVDCFDDVAQHPFGDFARRAATAD</sequence>